<reference evidence="1" key="1">
    <citation type="submission" date="2019-12" db="EMBL/GenBank/DDBJ databases">
        <title>Whole genome sequencing of Haloarcula argentinensis strain pws5.</title>
        <authorList>
            <person name="Verma D.K."/>
            <person name="Gopal K."/>
            <person name="Prasad E.S."/>
        </authorList>
    </citation>
    <scope>NUCLEOTIDE SEQUENCE</scope>
    <source>
        <strain evidence="1">Pws5</strain>
    </source>
</reference>
<evidence type="ECO:0000313" key="1">
    <source>
        <dbReference type="EMBL" id="NLV13073.1"/>
    </source>
</evidence>
<organism evidence="1 2">
    <name type="scientific">Haloarcula argentinensis</name>
    <dbReference type="NCBI Taxonomy" id="43776"/>
    <lineage>
        <taxon>Archaea</taxon>
        <taxon>Methanobacteriati</taxon>
        <taxon>Methanobacteriota</taxon>
        <taxon>Stenosarchaea group</taxon>
        <taxon>Halobacteria</taxon>
        <taxon>Halobacteriales</taxon>
        <taxon>Haloarculaceae</taxon>
        <taxon>Haloarcula</taxon>
    </lineage>
</organism>
<dbReference type="EMBL" id="WOWA01000004">
    <property type="protein sequence ID" value="NLV13073.1"/>
    <property type="molecule type" value="Genomic_DNA"/>
</dbReference>
<dbReference type="AlphaFoldDB" id="A0A847UBB0"/>
<protein>
    <submittedName>
        <fullName evidence="1">Uncharacterized protein</fullName>
    </submittedName>
</protein>
<evidence type="ECO:0000313" key="2">
    <source>
        <dbReference type="Proteomes" id="UP000641625"/>
    </source>
</evidence>
<name>A0A847UBB0_HALAR</name>
<proteinExistence type="predicted"/>
<accession>A0A847UBB0</accession>
<comment type="caution">
    <text evidence="1">The sequence shown here is derived from an EMBL/GenBank/DDBJ whole genome shotgun (WGS) entry which is preliminary data.</text>
</comment>
<sequence length="84" mass="9327">MMKKVAAEMRKDLELDIEERIVVDLAIDDERVDSLVREHEGLIKEEGRADELGGVEGGHRKTWDVEGVEMEIAIAPVAAAEVVD</sequence>
<gene>
    <name evidence="1" type="ORF">GOC77_07265</name>
</gene>
<dbReference type="Proteomes" id="UP000641625">
    <property type="component" value="Unassembled WGS sequence"/>
</dbReference>